<keyword evidence="6 10" id="KW-0274">FAD</keyword>
<feature type="binding site" evidence="11">
    <location>
        <position position="166"/>
    </location>
    <ligand>
        <name>Mg(2+)</name>
        <dbReference type="ChEBI" id="CHEBI:18420"/>
    </ligand>
</feature>
<name>A0A1X6ZEU5_9RHOB</name>
<dbReference type="AlphaFoldDB" id="A0A1X6ZEU5"/>
<evidence type="ECO:0000256" key="1">
    <source>
        <dbReference type="ARBA" id="ARBA00011955"/>
    </source>
</evidence>
<dbReference type="PANTHER" id="PTHR30040:SF2">
    <property type="entry name" value="FAD:PROTEIN FMN TRANSFERASE"/>
    <property type="match status" value="1"/>
</dbReference>
<proteinExistence type="inferred from homology"/>
<sequence length="328" mass="33161">MQSDFSKRPTRRALLGGAAATLALPGLLRAGTRAVETLTGPAFGTSWQVTLPAGRGIETLRGPIMDLLAGIDRQMSPWRADSDISRFNAAGAGTCALPAETLAVTRAALALAERSGGHFDPTVGPQVARWGFGPINGDGAANWHGLTADDGAVIKAWAGLTLDLCGIAKGHALDRMVALVQAAGHDDLLIDLGGELAARGGHPEGRAWQVAVEDPRPGTTGLAGILSLTGAVATSGLKTQSYTLDGARYGHIIDPETGAPVASGPLSVSVLGASAMEVDGWATALFAAGAEGPALARRAGIDALFVKAAPGGLTSETTGAFATHLKGV</sequence>
<keyword evidence="13" id="KW-1185">Reference proteome</keyword>
<dbReference type="GO" id="GO:0016740">
    <property type="term" value="F:transferase activity"/>
    <property type="evidence" value="ECO:0007669"/>
    <property type="project" value="UniProtKB-UniRule"/>
</dbReference>
<protein>
    <recommendedName>
        <fullName evidence="2 10">FAD:protein FMN transferase</fullName>
        <ecNumber evidence="1 10">2.7.1.180</ecNumber>
    </recommendedName>
    <alternativeName>
        <fullName evidence="8 10">Flavin transferase</fullName>
    </alternativeName>
</protein>
<keyword evidence="7 10" id="KW-0460">Magnesium</keyword>
<dbReference type="SUPFAM" id="SSF143631">
    <property type="entry name" value="ApbE-like"/>
    <property type="match status" value="1"/>
</dbReference>
<organism evidence="12 13">
    <name type="scientific">Pseudooceanicola marinus</name>
    <dbReference type="NCBI Taxonomy" id="396013"/>
    <lineage>
        <taxon>Bacteria</taxon>
        <taxon>Pseudomonadati</taxon>
        <taxon>Pseudomonadota</taxon>
        <taxon>Alphaproteobacteria</taxon>
        <taxon>Rhodobacterales</taxon>
        <taxon>Paracoccaceae</taxon>
        <taxon>Pseudooceanicola</taxon>
    </lineage>
</organism>
<dbReference type="PANTHER" id="PTHR30040">
    <property type="entry name" value="THIAMINE BIOSYNTHESIS LIPOPROTEIN APBE"/>
    <property type="match status" value="1"/>
</dbReference>
<evidence type="ECO:0000256" key="7">
    <source>
        <dbReference type="ARBA" id="ARBA00022842"/>
    </source>
</evidence>
<evidence type="ECO:0000256" key="11">
    <source>
        <dbReference type="PIRSR" id="PIRSR006268-2"/>
    </source>
</evidence>
<dbReference type="RefSeq" id="WP_085888302.1">
    <property type="nucleotide sequence ID" value="NZ_FWFN01000004.1"/>
</dbReference>
<dbReference type="OrthoDB" id="9778595at2"/>
<dbReference type="PIRSF" id="PIRSF006268">
    <property type="entry name" value="ApbE"/>
    <property type="match status" value="1"/>
</dbReference>
<gene>
    <name evidence="12" type="primary">apbE</name>
    <name evidence="12" type="ORF">PSM7751_02251</name>
</gene>
<dbReference type="InterPro" id="IPR003374">
    <property type="entry name" value="ApbE-like_sf"/>
</dbReference>
<evidence type="ECO:0000256" key="9">
    <source>
        <dbReference type="ARBA" id="ARBA00048540"/>
    </source>
</evidence>
<reference evidence="12 13" key="1">
    <citation type="submission" date="2017-03" db="EMBL/GenBank/DDBJ databases">
        <authorList>
            <person name="Afonso C.L."/>
            <person name="Miller P.J."/>
            <person name="Scott M.A."/>
            <person name="Spackman E."/>
            <person name="Goraichik I."/>
            <person name="Dimitrov K.M."/>
            <person name="Suarez D.L."/>
            <person name="Swayne D.E."/>
        </authorList>
    </citation>
    <scope>NUCLEOTIDE SEQUENCE [LARGE SCALE GENOMIC DNA]</scope>
    <source>
        <strain evidence="12 13">CECT 7751</strain>
    </source>
</reference>
<keyword evidence="12" id="KW-0449">Lipoprotein</keyword>
<accession>A0A1X6ZEU5</accession>
<evidence type="ECO:0000313" key="13">
    <source>
        <dbReference type="Proteomes" id="UP000193963"/>
    </source>
</evidence>
<dbReference type="GO" id="GO:0046872">
    <property type="term" value="F:metal ion binding"/>
    <property type="evidence" value="ECO:0007669"/>
    <property type="project" value="UniProtKB-UniRule"/>
</dbReference>
<evidence type="ECO:0000256" key="5">
    <source>
        <dbReference type="ARBA" id="ARBA00022723"/>
    </source>
</evidence>
<evidence type="ECO:0000256" key="8">
    <source>
        <dbReference type="ARBA" id="ARBA00031306"/>
    </source>
</evidence>
<keyword evidence="5 10" id="KW-0479">Metal-binding</keyword>
<evidence type="ECO:0000313" key="12">
    <source>
        <dbReference type="EMBL" id="SLN47621.1"/>
    </source>
</evidence>
<dbReference type="Pfam" id="PF02424">
    <property type="entry name" value="ApbE"/>
    <property type="match status" value="1"/>
</dbReference>
<comment type="catalytic activity">
    <reaction evidence="9 10">
        <text>L-threonyl-[protein] + FAD = FMN-L-threonyl-[protein] + AMP + H(+)</text>
        <dbReference type="Rhea" id="RHEA:36847"/>
        <dbReference type="Rhea" id="RHEA-COMP:11060"/>
        <dbReference type="Rhea" id="RHEA-COMP:11061"/>
        <dbReference type="ChEBI" id="CHEBI:15378"/>
        <dbReference type="ChEBI" id="CHEBI:30013"/>
        <dbReference type="ChEBI" id="CHEBI:57692"/>
        <dbReference type="ChEBI" id="CHEBI:74257"/>
        <dbReference type="ChEBI" id="CHEBI:456215"/>
        <dbReference type="EC" id="2.7.1.180"/>
    </reaction>
</comment>
<evidence type="ECO:0000256" key="4">
    <source>
        <dbReference type="ARBA" id="ARBA00022679"/>
    </source>
</evidence>
<evidence type="ECO:0000256" key="6">
    <source>
        <dbReference type="ARBA" id="ARBA00022827"/>
    </source>
</evidence>
<evidence type="ECO:0000256" key="3">
    <source>
        <dbReference type="ARBA" id="ARBA00022630"/>
    </source>
</evidence>
<dbReference type="Proteomes" id="UP000193963">
    <property type="component" value="Unassembled WGS sequence"/>
</dbReference>
<dbReference type="EMBL" id="FWFN01000004">
    <property type="protein sequence ID" value="SLN47621.1"/>
    <property type="molecule type" value="Genomic_DNA"/>
</dbReference>
<comment type="cofactor">
    <cofactor evidence="11">
        <name>Mg(2+)</name>
        <dbReference type="ChEBI" id="CHEBI:18420"/>
    </cofactor>
    <cofactor evidence="11">
        <name>Mn(2+)</name>
        <dbReference type="ChEBI" id="CHEBI:29035"/>
    </cofactor>
    <text evidence="11">Magnesium. Can also use manganese.</text>
</comment>
<evidence type="ECO:0000256" key="2">
    <source>
        <dbReference type="ARBA" id="ARBA00016337"/>
    </source>
</evidence>
<keyword evidence="4 10" id="KW-0808">Transferase</keyword>
<dbReference type="InterPro" id="IPR024932">
    <property type="entry name" value="ApbE"/>
</dbReference>
<dbReference type="InterPro" id="IPR006311">
    <property type="entry name" value="TAT_signal"/>
</dbReference>
<dbReference type="Gene3D" id="3.10.520.10">
    <property type="entry name" value="ApbE-like domains"/>
    <property type="match status" value="1"/>
</dbReference>
<feature type="binding site" evidence="11">
    <location>
        <position position="279"/>
    </location>
    <ligand>
        <name>Mg(2+)</name>
        <dbReference type="ChEBI" id="CHEBI:18420"/>
    </ligand>
</feature>
<dbReference type="EC" id="2.7.1.180" evidence="1 10"/>
<keyword evidence="3 10" id="KW-0285">Flavoprotein</keyword>
<comment type="similarity">
    <text evidence="10">Belongs to the ApbE family.</text>
</comment>
<evidence type="ECO:0000256" key="10">
    <source>
        <dbReference type="PIRNR" id="PIRNR006268"/>
    </source>
</evidence>
<dbReference type="PROSITE" id="PS51318">
    <property type="entry name" value="TAT"/>
    <property type="match status" value="1"/>
</dbReference>
<feature type="binding site" evidence="11">
    <location>
        <position position="283"/>
    </location>
    <ligand>
        <name>Mg(2+)</name>
        <dbReference type="ChEBI" id="CHEBI:18420"/>
    </ligand>
</feature>